<keyword evidence="4" id="KW-1133">Transmembrane helix</keyword>
<evidence type="ECO:0000256" key="3">
    <source>
        <dbReference type="ARBA" id="ARBA00022679"/>
    </source>
</evidence>
<evidence type="ECO:0000256" key="2">
    <source>
        <dbReference type="ARBA" id="ARBA00022676"/>
    </source>
</evidence>
<dbReference type="InterPro" id="IPR029044">
    <property type="entry name" value="Nucleotide-diphossugar_trans"/>
</dbReference>
<feature type="transmembrane region" description="Helical" evidence="4">
    <location>
        <begin position="262"/>
        <end position="283"/>
    </location>
</feature>
<protein>
    <recommendedName>
        <fullName evidence="5">Glycosyltransferase 2-like domain-containing protein</fullName>
    </recommendedName>
</protein>
<dbReference type="PANTHER" id="PTHR43179:SF12">
    <property type="entry name" value="GALACTOFURANOSYLTRANSFERASE GLFT2"/>
    <property type="match status" value="1"/>
</dbReference>
<accession>A0A2M7BAY0</accession>
<keyword evidence="3" id="KW-0808">Transferase</keyword>
<name>A0A2M7BAY0_9BACT</name>
<dbReference type="EMBL" id="PEVC01000059">
    <property type="protein sequence ID" value="PIV00262.1"/>
    <property type="molecule type" value="Genomic_DNA"/>
</dbReference>
<dbReference type="Pfam" id="PF00535">
    <property type="entry name" value="Glycos_transf_2"/>
    <property type="match status" value="1"/>
</dbReference>
<proteinExistence type="inferred from homology"/>
<organism evidence="6 7">
    <name type="scientific">Candidatus Shapirobacteria bacterium CG03_land_8_20_14_0_80_39_12</name>
    <dbReference type="NCBI Taxonomy" id="1974879"/>
    <lineage>
        <taxon>Bacteria</taxon>
        <taxon>Candidatus Shapironibacteriota</taxon>
    </lineage>
</organism>
<keyword evidence="2" id="KW-0328">Glycosyltransferase</keyword>
<keyword evidence="4" id="KW-0472">Membrane</keyword>
<evidence type="ECO:0000313" key="7">
    <source>
        <dbReference type="Proteomes" id="UP000229631"/>
    </source>
</evidence>
<comment type="similarity">
    <text evidence="1">Belongs to the glycosyltransferase 2 family.</text>
</comment>
<feature type="non-terminal residue" evidence="6">
    <location>
        <position position="284"/>
    </location>
</feature>
<evidence type="ECO:0000256" key="4">
    <source>
        <dbReference type="SAM" id="Phobius"/>
    </source>
</evidence>
<dbReference type="GO" id="GO:0016757">
    <property type="term" value="F:glycosyltransferase activity"/>
    <property type="evidence" value="ECO:0007669"/>
    <property type="project" value="UniProtKB-KW"/>
</dbReference>
<dbReference type="AlphaFoldDB" id="A0A2M7BAY0"/>
<evidence type="ECO:0000313" key="6">
    <source>
        <dbReference type="EMBL" id="PIV00262.1"/>
    </source>
</evidence>
<evidence type="ECO:0000256" key="1">
    <source>
        <dbReference type="ARBA" id="ARBA00006739"/>
    </source>
</evidence>
<keyword evidence="4" id="KW-0812">Transmembrane</keyword>
<sequence length="284" mass="32713">MVAEKMVKKLVSVVITTRNRKKDVLACLSSVYANDYPNSEVILADNASTDGTTEAVREKYSKVKLAVAKENLGLNGGKNLGQKLAKGDYIFFLDSDTMVDKKLLTELIKTAETEEKVGIVCPKMYFFDQKNVIWYAGTYVNMFTSQTFNIGCDEEDNGQYDQVRETQFAPTAYLAKRSVINKLKGHDETFFMTYGDTDFGFRARENGFKVLFCPTAKLWHRLGKEENSKTIRSLGYNLPMRAYYFARNRVIFMKKHASRKNFIFFMIVFFPLFTFYFIAKIIFL</sequence>
<dbReference type="SUPFAM" id="SSF53448">
    <property type="entry name" value="Nucleotide-diphospho-sugar transferases"/>
    <property type="match status" value="1"/>
</dbReference>
<feature type="domain" description="Glycosyltransferase 2-like" evidence="5">
    <location>
        <begin position="12"/>
        <end position="148"/>
    </location>
</feature>
<dbReference type="PANTHER" id="PTHR43179">
    <property type="entry name" value="RHAMNOSYLTRANSFERASE WBBL"/>
    <property type="match status" value="1"/>
</dbReference>
<reference evidence="7" key="1">
    <citation type="submission" date="2017-09" db="EMBL/GenBank/DDBJ databases">
        <title>Depth-based differentiation of microbial function through sediment-hosted aquifers and enrichment of novel symbionts in the deep terrestrial subsurface.</title>
        <authorList>
            <person name="Probst A.J."/>
            <person name="Ladd B."/>
            <person name="Jarett J.K."/>
            <person name="Geller-Mcgrath D.E."/>
            <person name="Sieber C.M.K."/>
            <person name="Emerson J.B."/>
            <person name="Anantharaman K."/>
            <person name="Thomas B.C."/>
            <person name="Malmstrom R."/>
            <person name="Stieglmeier M."/>
            <person name="Klingl A."/>
            <person name="Woyke T."/>
            <person name="Ryan C.M."/>
            <person name="Banfield J.F."/>
        </authorList>
    </citation>
    <scope>NUCLEOTIDE SEQUENCE [LARGE SCALE GENOMIC DNA]</scope>
</reference>
<comment type="caution">
    <text evidence="6">The sequence shown here is derived from an EMBL/GenBank/DDBJ whole genome shotgun (WGS) entry which is preliminary data.</text>
</comment>
<dbReference type="Proteomes" id="UP000229631">
    <property type="component" value="Unassembled WGS sequence"/>
</dbReference>
<dbReference type="Gene3D" id="3.90.550.10">
    <property type="entry name" value="Spore Coat Polysaccharide Biosynthesis Protein SpsA, Chain A"/>
    <property type="match status" value="1"/>
</dbReference>
<dbReference type="CDD" id="cd04186">
    <property type="entry name" value="GT_2_like_c"/>
    <property type="match status" value="1"/>
</dbReference>
<evidence type="ECO:0000259" key="5">
    <source>
        <dbReference type="Pfam" id="PF00535"/>
    </source>
</evidence>
<dbReference type="InterPro" id="IPR001173">
    <property type="entry name" value="Glyco_trans_2-like"/>
</dbReference>
<gene>
    <name evidence="6" type="ORF">COS54_03445</name>
</gene>